<reference evidence="1 2" key="1">
    <citation type="journal article" date="2016" name="Nat. Commun.">
        <title>Ectomycorrhizal ecology is imprinted in the genome of the dominant symbiotic fungus Cenococcum geophilum.</title>
        <authorList>
            <consortium name="DOE Joint Genome Institute"/>
            <person name="Peter M."/>
            <person name="Kohler A."/>
            <person name="Ohm R.A."/>
            <person name="Kuo A."/>
            <person name="Krutzmann J."/>
            <person name="Morin E."/>
            <person name="Arend M."/>
            <person name="Barry K.W."/>
            <person name="Binder M."/>
            <person name="Choi C."/>
            <person name="Clum A."/>
            <person name="Copeland A."/>
            <person name="Grisel N."/>
            <person name="Haridas S."/>
            <person name="Kipfer T."/>
            <person name="LaButti K."/>
            <person name="Lindquist E."/>
            <person name="Lipzen A."/>
            <person name="Maire R."/>
            <person name="Meier B."/>
            <person name="Mihaltcheva S."/>
            <person name="Molinier V."/>
            <person name="Murat C."/>
            <person name="Poggeler S."/>
            <person name="Quandt C.A."/>
            <person name="Sperisen C."/>
            <person name="Tritt A."/>
            <person name="Tisserant E."/>
            <person name="Crous P.W."/>
            <person name="Henrissat B."/>
            <person name="Nehls U."/>
            <person name="Egli S."/>
            <person name="Spatafora J.W."/>
            <person name="Grigoriev I.V."/>
            <person name="Martin F.M."/>
        </authorList>
    </citation>
    <scope>NUCLEOTIDE SEQUENCE [LARGE SCALE GENOMIC DNA]</scope>
    <source>
        <strain evidence="1 2">1.58</strain>
    </source>
</reference>
<dbReference type="Proteomes" id="UP000250078">
    <property type="component" value="Unassembled WGS sequence"/>
</dbReference>
<evidence type="ECO:0000313" key="1">
    <source>
        <dbReference type="EMBL" id="OCK87311.1"/>
    </source>
</evidence>
<sequence>MCNFTPLGAGMSIVRFWCSRGFVSFFLFHGWCPHFTLVISLYCFVHFSYSRESNERDGTVEQDAVWTSYFLPWVGAGAGWLADLAQAFLSSMGSGWGCERADWVAGGCIPNALDFIICFILNPTRVLERDRARG</sequence>
<dbReference type="EMBL" id="KV748263">
    <property type="protein sequence ID" value="OCK87311.1"/>
    <property type="molecule type" value="Genomic_DNA"/>
</dbReference>
<evidence type="ECO:0000313" key="2">
    <source>
        <dbReference type="Proteomes" id="UP000250078"/>
    </source>
</evidence>
<proteinExistence type="predicted"/>
<name>A0ACC8ELZ4_9PEZI</name>
<keyword evidence="2" id="KW-1185">Reference proteome</keyword>
<accession>A0ACC8ELZ4</accession>
<organism evidence="1 2">
    <name type="scientific">Cenococcum geophilum 1.58</name>
    <dbReference type="NCBI Taxonomy" id="794803"/>
    <lineage>
        <taxon>Eukaryota</taxon>
        <taxon>Fungi</taxon>
        <taxon>Dikarya</taxon>
        <taxon>Ascomycota</taxon>
        <taxon>Pezizomycotina</taxon>
        <taxon>Dothideomycetes</taxon>
        <taxon>Pleosporomycetidae</taxon>
        <taxon>Gloniales</taxon>
        <taxon>Gloniaceae</taxon>
        <taxon>Cenococcum</taxon>
    </lineage>
</organism>
<protein>
    <submittedName>
        <fullName evidence="1">Uncharacterized protein</fullName>
    </submittedName>
</protein>
<gene>
    <name evidence="1" type="ORF">K441DRAFT_359063</name>
</gene>